<evidence type="ECO:0000256" key="4">
    <source>
        <dbReference type="ARBA" id="ARBA00023004"/>
    </source>
</evidence>
<dbReference type="Proteomes" id="UP000057088">
    <property type="component" value="Chromosome 2"/>
</dbReference>
<keyword evidence="8" id="KW-1185">Reference proteome</keyword>
<evidence type="ECO:0000256" key="3">
    <source>
        <dbReference type="ARBA" id="ARBA00022840"/>
    </source>
</evidence>
<gene>
    <name evidence="7" type="ORF">AL536_15940</name>
</gene>
<sequence>MHESDSMSQKGGPMLTFTSKQDFCSWLSQFSHPYLLSDWASASGFVTVSPTGSFVIELPFASRSIAVELQAWIAQQQSAQTVAAFDYTIKVQPKALETQVANPVKGVKNIIAVTSAKGGVGKSTTAANLALAIAACGAKVGILDADIYGPSVPMMFGQPDAKPSVRDNKWMQPVMAHGIATQSIGYLVDKSDATIWRGPMASKALAQLLNETEWPDLDYLVLDMPPGTGDIQLTLAQQIPVTGAVIVTTPQDLALADARKGTAMFDKVAVPVVGLVENMSYHICSHCGEKEHIFGVGGAQTLAGEYGLSLLAQIPLHIQMREDIDAGKPTVIAHPDCEHTALYLDLAERICAHLYWQGKAKPDPISFTLVE</sequence>
<comment type="similarity">
    <text evidence="6">Belongs to the Mrp/NBP35 ATP-binding proteins family.</text>
</comment>
<dbReference type="Pfam" id="PF10609">
    <property type="entry name" value="ParA"/>
    <property type="match status" value="1"/>
</dbReference>
<reference evidence="8" key="1">
    <citation type="submission" date="2015-12" db="EMBL/GenBank/DDBJ databases">
        <title>FDA dAtabase for Regulatory Grade micrObial Sequences (FDA-ARGOS): Supporting development and validation of Infectious Disease Dx tests.</title>
        <authorList>
            <person name="Hoffmann M."/>
            <person name="Allard M."/>
            <person name="Evans P."/>
            <person name="Brown E."/>
            <person name="Tallon L.J."/>
            <person name="Sadzewicz L."/>
            <person name="Sengamalay N."/>
            <person name="Ott S."/>
            <person name="Godinez A."/>
            <person name="Nagaraj S."/>
            <person name="Vyas G."/>
            <person name="Aluvathingal J."/>
            <person name="Nadendla S."/>
            <person name="Geyer C."/>
            <person name="Sichtig H."/>
        </authorList>
    </citation>
    <scope>NUCLEOTIDE SEQUENCE [LARGE SCALE GENOMIC DNA]</scope>
    <source>
        <strain evidence="8">ATCC 33809</strain>
    </source>
</reference>
<keyword evidence="3 6" id="KW-0067">ATP-binding</keyword>
<keyword evidence="4 6" id="KW-0408">Iron</keyword>
<name>A0ABN4KS12_VIBFL</name>
<dbReference type="InterPro" id="IPR019591">
    <property type="entry name" value="Mrp/NBP35_ATP-bd"/>
</dbReference>
<keyword evidence="6" id="KW-0378">Hydrolase</keyword>
<dbReference type="PROSITE" id="PS01215">
    <property type="entry name" value="MRP"/>
    <property type="match status" value="1"/>
</dbReference>
<protein>
    <recommendedName>
        <fullName evidence="6">Iron-sulfur cluster carrier protein</fullName>
    </recommendedName>
</protein>
<dbReference type="InterPro" id="IPR000808">
    <property type="entry name" value="Mrp-like_CS"/>
</dbReference>
<comment type="function">
    <text evidence="6">Binds and transfers iron-sulfur (Fe-S) clusters to target apoproteins. Can hydrolyze ATP.</text>
</comment>
<organism evidence="7 8">
    <name type="scientific">Vibrio fluvialis</name>
    <dbReference type="NCBI Taxonomy" id="676"/>
    <lineage>
        <taxon>Bacteria</taxon>
        <taxon>Pseudomonadati</taxon>
        <taxon>Pseudomonadota</taxon>
        <taxon>Gammaproteobacteria</taxon>
        <taxon>Vibrionales</taxon>
        <taxon>Vibrionaceae</taxon>
        <taxon>Vibrio</taxon>
    </lineage>
</organism>
<feature type="binding site" evidence="6">
    <location>
        <begin position="116"/>
        <end position="123"/>
    </location>
    <ligand>
        <name>ATP</name>
        <dbReference type="ChEBI" id="CHEBI:30616"/>
    </ligand>
</feature>
<dbReference type="EMBL" id="CP014035">
    <property type="protein sequence ID" value="AMF94934.2"/>
    <property type="molecule type" value="Genomic_DNA"/>
</dbReference>
<keyword evidence="2 6" id="KW-0547">Nucleotide-binding</keyword>
<evidence type="ECO:0000256" key="5">
    <source>
        <dbReference type="ARBA" id="ARBA00023014"/>
    </source>
</evidence>
<proteinExistence type="inferred from homology"/>
<evidence type="ECO:0000313" key="8">
    <source>
        <dbReference type="Proteomes" id="UP000057088"/>
    </source>
</evidence>
<dbReference type="PANTHER" id="PTHR42961">
    <property type="entry name" value="IRON-SULFUR PROTEIN NUBPL"/>
    <property type="match status" value="1"/>
</dbReference>
<evidence type="ECO:0000313" key="7">
    <source>
        <dbReference type="EMBL" id="AMF94934.2"/>
    </source>
</evidence>
<evidence type="ECO:0000256" key="1">
    <source>
        <dbReference type="ARBA" id="ARBA00022723"/>
    </source>
</evidence>
<comment type="subunit">
    <text evidence="6">Homodimer.</text>
</comment>
<dbReference type="InterPro" id="IPR033756">
    <property type="entry name" value="YlxH/NBP35"/>
</dbReference>
<dbReference type="PANTHER" id="PTHR42961:SF2">
    <property type="entry name" value="IRON-SULFUR PROTEIN NUBPL"/>
    <property type="match status" value="1"/>
</dbReference>
<dbReference type="NCBIfam" id="NF008669">
    <property type="entry name" value="PRK11670.1"/>
    <property type="match status" value="1"/>
</dbReference>
<dbReference type="Gene3D" id="3.40.50.300">
    <property type="entry name" value="P-loop containing nucleotide triphosphate hydrolases"/>
    <property type="match status" value="1"/>
</dbReference>
<keyword evidence="5 6" id="KW-0411">Iron-sulfur</keyword>
<dbReference type="CDD" id="cd02037">
    <property type="entry name" value="Mrp_NBP35"/>
    <property type="match status" value="1"/>
</dbReference>
<dbReference type="InterPro" id="IPR044304">
    <property type="entry name" value="NUBPL-like"/>
</dbReference>
<keyword evidence="1 6" id="KW-0479">Metal-binding</keyword>
<accession>A0ABN4KS12</accession>
<evidence type="ECO:0000256" key="6">
    <source>
        <dbReference type="HAMAP-Rule" id="MF_02040"/>
    </source>
</evidence>
<dbReference type="InterPro" id="IPR027417">
    <property type="entry name" value="P-loop_NTPase"/>
</dbReference>
<dbReference type="SUPFAM" id="SSF52540">
    <property type="entry name" value="P-loop containing nucleoside triphosphate hydrolases"/>
    <property type="match status" value="1"/>
</dbReference>
<dbReference type="HAMAP" id="MF_02040">
    <property type="entry name" value="Mrp_NBP35"/>
    <property type="match status" value="1"/>
</dbReference>
<evidence type="ECO:0000256" key="2">
    <source>
        <dbReference type="ARBA" id="ARBA00022741"/>
    </source>
</evidence>